<comment type="cofactor">
    <cofactor evidence="1">
        <name>pyridoxal 5'-phosphate</name>
        <dbReference type="ChEBI" id="CHEBI:597326"/>
    </cofactor>
</comment>
<dbReference type="PANTHER" id="PTHR42790:SF19">
    <property type="entry name" value="KYNURENINE_ALPHA-AMINOADIPATE AMINOTRANSFERASE, MITOCHONDRIAL"/>
    <property type="match status" value="1"/>
</dbReference>
<reference evidence="6" key="1">
    <citation type="journal article" date="2014" name="Front. Microbiol.">
        <title>High frequency of phylogenetically diverse reductive dehalogenase-homologous genes in deep subseafloor sedimentary metagenomes.</title>
        <authorList>
            <person name="Kawai M."/>
            <person name="Futagami T."/>
            <person name="Toyoda A."/>
            <person name="Takaki Y."/>
            <person name="Nishi S."/>
            <person name="Hori S."/>
            <person name="Arai W."/>
            <person name="Tsubouchi T."/>
            <person name="Morono Y."/>
            <person name="Uchiyama I."/>
            <person name="Ito T."/>
            <person name="Fujiyama A."/>
            <person name="Inagaki F."/>
            <person name="Takami H."/>
        </authorList>
    </citation>
    <scope>NUCLEOTIDE SEQUENCE</scope>
    <source>
        <strain evidence="6">Expedition CK06-06</strain>
    </source>
</reference>
<evidence type="ECO:0000256" key="4">
    <source>
        <dbReference type="ARBA" id="ARBA00022898"/>
    </source>
</evidence>
<evidence type="ECO:0000313" key="6">
    <source>
        <dbReference type="EMBL" id="GAG15595.1"/>
    </source>
</evidence>
<organism evidence="6">
    <name type="scientific">marine sediment metagenome</name>
    <dbReference type="NCBI Taxonomy" id="412755"/>
    <lineage>
        <taxon>unclassified sequences</taxon>
        <taxon>metagenomes</taxon>
        <taxon>ecological metagenomes</taxon>
    </lineage>
</organism>
<proteinExistence type="predicted"/>
<dbReference type="InterPro" id="IPR015424">
    <property type="entry name" value="PyrdxlP-dep_Trfase"/>
</dbReference>
<keyword evidence="3" id="KW-0808">Transferase</keyword>
<keyword evidence="4" id="KW-0663">Pyridoxal phosphate</keyword>
<feature type="domain" description="Aminotransferase class I/classII large" evidence="5">
    <location>
        <begin position="41"/>
        <end position="211"/>
    </location>
</feature>
<evidence type="ECO:0000256" key="1">
    <source>
        <dbReference type="ARBA" id="ARBA00001933"/>
    </source>
</evidence>
<evidence type="ECO:0000256" key="3">
    <source>
        <dbReference type="ARBA" id="ARBA00022679"/>
    </source>
</evidence>
<sequence>MSQAETRNIPPELSVLFSRRAERTGDPPINYMLAKALTSPDLISLAAGFVDYHTLPVKEVSLVLKELLSDVDAARAALQYGTTQGLKGLRQRVIDRLVDADGVSKDEADYDIEHTVITTGSQQLLYLLTEVLLDVGDIVIMGHPSYWVFMGALKTSGVRCLAVPLDDEGMRADLLADELSSLERAGQLHRLKLIYVMSYYQNPTGISISDARQDQLMK</sequence>
<feature type="non-terminal residue" evidence="6">
    <location>
        <position position="218"/>
    </location>
</feature>
<name>X0VBD5_9ZZZZ</name>
<dbReference type="GO" id="GO:0008483">
    <property type="term" value="F:transaminase activity"/>
    <property type="evidence" value="ECO:0007669"/>
    <property type="project" value="UniProtKB-KW"/>
</dbReference>
<dbReference type="Gene3D" id="3.40.640.10">
    <property type="entry name" value="Type I PLP-dependent aspartate aminotransferase-like (Major domain)"/>
    <property type="match status" value="1"/>
</dbReference>
<dbReference type="PANTHER" id="PTHR42790">
    <property type="entry name" value="AMINOTRANSFERASE"/>
    <property type="match status" value="1"/>
</dbReference>
<dbReference type="EMBL" id="BARS01032509">
    <property type="protein sequence ID" value="GAG15595.1"/>
    <property type="molecule type" value="Genomic_DNA"/>
</dbReference>
<dbReference type="InterPro" id="IPR015421">
    <property type="entry name" value="PyrdxlP-dep_Trfase_major"/>
</dbReference>
<dbReference type="GO" id="GO:1901605">
    <property type="term" value="P:alpha-amino acid metabolic process"/>
    <property type="evidence" value="ECO:0007669"/>
    <property type="project" value="TreeGrafter"/>
</dbReference>
<dbReference type="Pfam" id="PF00155">
    <property type="entry name" value="Aminotran_1_2"/>
    <property type="match status" value="1"/>
</dbReference>
<protein>
    <recommendedName>
        <fullName evidence="5">Aminotransferase class I/classII large domain-containing protein</fullName>
    </recommendedName>
</protein>
<comment type="caution">
    <text evidence="6">The sequence shown here is derived from an EMBL/GenBank/DDBJ whole genome shotgun (WGS) entry which is preliminary data.</text>
</comment>
<dbReference type="Gene3D" id="3.90.1150.10">
    <property type="entry name" value="Aspartate Aminotransferase, domain 1"/>
    <property type="match status" value="1"/>
</dbReference>
<dbReference type="InterPro" id="IPR050859">
    <property type="entry name" value="Class-I_PLP-dep_aminotransf"/>
</dbReference>
<evidence type="ECO:0000256" key="2">
    <source>
        <dbReference type="ARBA" id="ARBA00022576"/>
    </source>
</evidence>
<keyword evidence="2" id="KW-0032">Aminotransferase</keyword>
<dbReference type="InterPro" id="IPR004839">
    <property type="entry name" value="Aminotransferase_I/II_large"/>
</dbReference>
<gene>
    <name evidence="6" type="ORF">S01H1_50456</name>
</gene>
<dbReference type="AlphaFoldDB" id="X0VBD5"/>
<dbReference type="SUPFAM" id="SSF53383">
    <property type="entry name" value="PLP-dependent transferases"/>
    <property type="match status" value="1"/>
</dbReference>
<dbReference type="InterPro" id="IPR015422">
    <property type="entry name" value="PyrdxlP-dep_Trfase_small"/>
</dbReference>
<dbReference type="GO" id="GO:0030170">
    <property type="term" value="F:pyridoxal phosphate binding"/>
    <property type="evidence" value="ECO:0007669"/>
    <property type="project" value="InterPro"/>
</dbReference>
<evidence type="ECO:0000259" key="5">
    <source>
        <dbReference type="Pfam" id="PF00155"/>
    </source>
</evidence>
<accession>X0VBD5</accession>